<dbReference type="InterPro" id="IPR025154">
    <property type="entry name" value="Put_metallopeptidase_dom"/>
</dbReference>
<reference evidence="2 3" key="1">
    <citation type="submission" date="2020-05" db="EMBL/GenBank/DDBJ databases">
        <authorList>
            <person name="Ruan W."/>
            <person name="Jeon C.O."/>
            <person name="Chun B.H."/>
        </authorList>
    </citation>
    <scope>NUCLEOTIDE SEQUENCE [LARGE SCALE GENOMIC DNA]</scope>
    <source>
        <strain evidence="2 3">TBZ9</strain>
    </source>
</reference>
<organism evidence="2 3">
    <name type="scientific">Vreelandella azerica</name>
    <dbReference type="NCBI Taxonomy" id="2732867"/>
    <lineage>
        <taxon>Bacteria</taxon>
        <taxon>Pseudomonadati</taxon>
        <taxon>Pseudomonadota</taxon>
        <taxon>Gammaproteobacteria</taxon>
        <taxon>Oceanospirillales</taxon>
        <taxon>Halomonadaceae</taxon>
        <taxon>Vreelandella</taxon>
    </lineage>
</organism>
<name>A0A7Y3TW60_9GAMM</name>
<dbReference type="AlphaFoldDB" id="A0A7Y3TW60"/>
<evidence type="ECO:0000313" key="3">
    <source>
        <dbReference type="Proteomes" id="UP000588806"/>
    </source>
</evidence>
<accession>A0A7Y3TW60</accession>
<feature type="domain" description="Putative metallopeptidase" evidence="1">
    <location>
        <begin position="44"/>
        <end position="130"/>
    </location>
</feature>
<protein>
    <recommendedName>
        <fullName evidence="1">Putative metallopeptidase domain-containing protein</fullName>
    </recommendedName>
</protein>
<gene>
    <name evidence="2" type="ORF">HLB35_00010</name>
</gene>
<dbReference type="EMBL" id="JABFHI010000001">
    <property type="protein sequence ID" value="NOG30547.1"/>
    <property type="molecule type" value="Genomic_DNA"/>
</dbReference>
<evidence type="ECO:0000259" key="1">
    <source>
        <dbReference type="Pfam" id="PF13203"/>
    </source>
</evidence>
<proteinExistence type="predicted"/>
<keyword evidence="3" id="KW-1185">Reference proteome</keyword>
<dbReference type="Proteomes" id="UP000588806">
    <property type="component" value="Unassembled WGS sequence"/>
</dbReference>
<reference evidence="2 3" key="2">
    <citation type="submission" date="2020-06" db="EMBL/GenBank/DDBJ databases">
        <title>Halomonas songnenensis sp. nov., a moderately halophilic bacterium isolated from saline and alkaline soils.</title>
        <authorList>
            <person name="Jiang J."/>
            <person name="Pan Y."/>
        </authorList>
    </citation>
    <scope>NUCLEOTIDE SEQUENCE [LARGE SCALE GENOMIC DNA]</scope>
    <source>
        <strain evidence="2 3">TBZ9</strain>
    </source>
</reference>
<comment type="caution">
    <text evidence="2">The sequence shown here is derived from an EMBL/GenBank/DDBJ whole genome shotgun (WGS) entry which is preliminary data.</text>
</comment>
<sequence length="208" mass="23362">MGVYCSSSFASLSLLAQQELSKWQQDRERWETTLPVMSWMSQFLTLTPTAEDQAHFASTDGRHLYFSPTLSATLTDEERVFLQAHLIWHCVAGHLAAPLVASPKRWHLACDHEINSLLLELGLSLPSKALIFPICIGLKAIQVYEWLSAHPRLDDEGSMDIHPAALWTHDLACLPDLSLIALWRRRAHVAVRESPALPARVADFCATR</sequence>
<evidence type="ECO:0000313" key="2">
    <source>
        <dbReference type="EMBL" id="NOG30547.1"/>
    </source>
</evidence>
<dbReference type="Pfam" id="PF13203">
    <property type="entry name" value="DUF2201_N"/>
    <property type="match status" value="1"/>
</dbReference>